<organism evidence="1 2">
    <name type="scientific">Colletotrichum musicola</name>
    <dbReference type="NCBI Taxonomy" id="2175873"/>
    <lineage>
        <taxon>Eukaryota</taxon>
        <taxon>Fungi</taxon>
        <taxon>Dikarya</taxon>
        <taxon>Ascomycota</taxon>
        <taxon>Pezizomycotina</taxon>
        <taxon>Sordariomycetes</taxon>
        <taxon>Hypocreomycetidae</taxon>
        <taxon>Glomerellales</taxon>
        <taxon>Glomerellaceae</taxon>
        <taxon>Colletotrichum</taxon>
        <taxon>Colletotrichum orchidearum species complex</taxon>
    </lineage>
</organism>
<evidence type="ECO:0000313" key="2">
    <source>
        <dbReference type="Proteomes" id="UP000639643"/>
    </source>
</evidence>
<gene>
    <name evidence="1" type="ORF">CMUS01_13229</name>
</gene>
<comment type="caution">
    <text evidence="1">The sequence shown here is derived from an EMBL/GenBank/DDBJ whole genome shotgun (WGS) entry which is preliminary data.</text>
</comment>
<reference evidence="1" key="1">
    <citation type="journal article" date="2020" name="Phytopathology">
        <title>Genome Sequence Resources of Colletotrichum truncatum, C. plurivorum, C. musicola, and C. sojae: Four Species Pathogenic to Soybean (Glycine max).</title>
        <authorList>
            <person name="Rogerio F."/>
            <person name="Boufleur T.R."/>
            <person name="Ciampi-Guillardi M."/>
            <person name="Sukno S.A."/>
            <person name="Thon M.R."/>
            <person name="Massola Junior N.S."/>
            <person name="Baroncelli R."/>
        </authorList>
    </citation>
    <scope>NUCLEOTIDE SEQUENCE</scope>
    <source>
        <strain evidence="1">LFN0074</strain>
    </source>
</reference>
<evidence type="ECO:0000313" key="1">
    <source>
        <dbReference type="EMBL" id="KAF6811592.1"/>
    </source>
</evidence>
<dbReference type="EMBL" id="WIGM01000813">
    <property type="protein sequence ID" value="KAF6811592.1"/>
    <property type="molecule type" value="Genomic_DNA"/>
</dbReference>
<dbReference type="AlphaFoldDB" id="A0A8H6MWH7"/>
<protein>
    <submittedName>
        <fullName evidence="1">Uncharacterized protein</fullName>
    </submittedName>
</protein>
<accession>A0A8H6MWH7</accession>
<name>A0A8H6MWH7_9PEZI</name>
<keyword evidence="2" id="KW-1185">Reference proteome</keyword>
<proteinExistence type="predicted"/>
<dbReference type="Proteomes" id="UP000639643">
    <property type="component" value="Unassembled WGS sequence"/>
</dbReference>
<sequence>MCARLGTTTKLDQATREGRESNYECMFSCFVGKVIAGRDVVITAEHMAADYRSEDTVADGVLGYKPPKKIRRTAIRPGDNGGKSINAGRNRCRIPAF</sequence>